<keyword evidence="1" id="KW-0812">Transmembrane</keyword>
<dbReference type="EMBL" id="SGXE01000001">
    <property type="protein sequence ID" value="RZS99148.1"/>
    <property type="molecule type" value="Genomic_DNA"/>
</dbReference>
<feature type="transmembrane region" description="Helical" evidence="1">
    <location>
        <begin position="96"/>
        <end position="117"/>
    </location>
</feature>
<feature type="transmembrane region" description="Helical" evidence="1">
    <location>
        <begin position="56"/>
        <end position="84"/>
    </location>
</feature>
<keyword evidence="1" id="KW-1133">Transmembrane helix</keyword>
<keyword evidence="3" id="KW-1185">Reference proteome</keyword>
<dbReference type="RefSeq" id="WP_130285008.1">
    <property type="nucleotide sequence ID" value="NZ_SGXE01000001.1"/>
</dbReference>
<keyword evidence="1" id="KW-0472">Membrane</keyword>
<accession>A0A4Q7PGV2</accession>
<sequence>MKSIYYFPVLVLITSILTLFFNLSMDMNTLVFNSLSDKLTQEQVVEIMDSSQKWQWLGYVLLPLILLLKIAVITAVLYMGIFFFEKKITYKRLFTIVTKAEFVFVLFGLVKLLWFVFQDGYTLEDVQSFYPLSALNVIGYQELQPWFVYPFQTLNLFELAYWIILAWLLSKEIQSTTDKALKIVASSYGSALLIWVVAVMFFTLNMS</sequence>
<name>A0A4Q7PGV2_9FLAO</name>
<evidence type="ECO:0008006" key="4">
    <source>
        <dbReference type="Google" id="ProtNLM"/>
    </source>
</evidence>
<evidence type="ECO:0000313" key="2">
    <source>
        <dbReference type="EMBL" id="RZS99148.1"/>
    </source>
</evidence>
<evidence type="ECO:0000256" key="1">
    <source>
        <dbReference type="SAM" id="Phobius"/>
    </source>
</evidence>
<feature type="transmembrane region" description="Helical" evidence="1">
    <location>
        <begin position="146"/>
        <end position="169"/>
    </location>
</feature>
<comment type="caution">
    <text evidence="2">The sequence shown here is derived from an EMBL/GenBank/DDBJ whole genome shotgun (WGS) entry which is preliminary data.</text>
</comment>
<evidence type="ECO:0000313" key="3">
    <source>
        <dbReference type="Proteomes" id="UP000292262"/>
    </source>
</evidence>
<dbReference type="Proteomes" id="UP000292262">
    <property type="component" value="Unassembled WGS sequence"/>
</dbReference>
<proteinExistence type="predicted"/>
<protein>
    <recommendedName>
        <fullName evidence="4">Yip1-like protein</fullName>
    </recommendedName>
</protein>
<reference evidence="2 3" key="1">
    <citation type="submission" date="2019-02" db="EMBL/GenBank/DDBJ databases">
        <title>Genomic Encyclopedia of Type Strains, Phase IV (KMG-IV): sequencing the most valuable type-strain genomes for metagenomic binning, comparative biology and taxonomic classification.</title>
        <authorList>
            <person name="Goeker M."/>
        </authorList>
    </citation>
    <scope>NUCLEOTIDE SEQUENCE [LARGE SCALE GENOMIC DNA]</scope>
    <source>
        <strain evidence="2 3">DSM 17196</strain>
    </source>
</reference>
<dbReference type="AlphaFoldDB" id="A0A4Q7PGV2"/>
<organism evidence="2 3">
    <name type="scientific">Aquimarina brevivitae</name>
    <dbReference type="NCBI Taxonomy" id="323412"/>
    <lineage>
        <taxon>Bacteria</taxon>
        <taxon>Pseudomonadati</taxon>
        <taxon>Bacteroidota</taxon>
        <taxon>Flavobacteriia</taxon>
        <taxon>Flavobacteriales</taxon>
        <taxon>Flavobacteriaceae</taxon>
        <taxon>Aquimarina</taxon>
    </lineage>
</organism>
<feature type="transmembrane region" description="Helical" evidence="1">
    <location>
        <begin position="5"/>
        <end position="25"/>
    </location>
</feature>
<feature type="transmembrane region" description="Helical" evidence="1">
    <location>
        <begin position="181"/>
        <end position="204"/>
    </location>
</feature>
<gene>
    <name evidence="2" type="ORF">EV197_0356</name>
</gene>
<dbReference type="OrthoDB" id="825516at2"/>